<organism evidence="10 11">
    <name type="scientific">Streptomyces djakartensis</name>
    <dbReference type="NCBI Taxonomy" id="68193"/>
    <lineage>
        <taxon>Bacteria</taxon>
        <taxon>Bacillati</taxon>
        <taxon>Actinomycetota</taxon>
        <taxon>Actinomycetes</taxon>
        <taxon>Kitasatosporales</taxon>
        <taxon>Streptomycetaceae</taxon>
        <taxon>Streptomyces</taxon>
    </lineage>
</organism>
<comment type="catalytic activity">
    <reaction evidence="8">
        <text>D-glycero-beta-D-manno-heptose 1-phosphate + ATP + H(+) = ADP-D-glycero-beta-D-manno-heptose + diphosphate</text>
        <dbReference type="Rhea" id="RHEA:27465"/>
        <dbReference type="ChEBI" id="CHEBI:15378"/>
        <dbReference type="ChEBI" id="CHEBI:30616"/>
        <dbReference type="ChEBI" id="CHEBI:33019"/>
        <dbReference type="ChEBI" id="CHEBI:59967"/>
        <dbReference type="ChEBI" id="CHEBI:61593"/>
        <dbReference type="EC" id="2.7.7.70"/>
    </reaction>
</comment>
<feature type="domain" description="RNA polymerase sigma-70" evidence="9">
    <location>
        <begin position="327"/>
        <end position="340"/>
    </location>
</feature>
<gene>
    <name evidence="10" type="primary">hldE</name>
    <name evidence="10" type="ORF">GCM10010384_21740</name>
</gene>
<dbReference type="InterPro" id="IPR011611">
    <property type="entry name" value="PfkB_dom"/>
</dbReference>
<dbReference type="NCBIfam" id="TIGR02199">
    <property type="entry name" value="rfaE_dom_II"/>
    <property type="match status" value="1"/>
</dbReference>
<accession>A0ABQ2ZJ51</accession>
<keyword evidence="3" id="KW-0548">Nucleotidyltransferase</keyword>
<evidence type="ECO:0000256" key="7">
    <source>
        <dbReference type="ARBA" id="ARBA00023277"/>
    </source>
</evidence>
<reference evidence="11" key="1">
    <citation type="journal article" date="2019" name="Int. J. Syst. Evol. Microbiol.">
        <title>The Global Catalogue of Microorganisms (GCM) 10K type strain sequencing project: providing services to taxonomists for standard genome sequencing and annotation.</title>
        <authorList>
            <consortium name="The Broad Institute Genomics Platform"/>
            <consortium name="The Broad Institute Genome Sequencing Center for Infectious Disease"/>
            <person name="Wu L."/>
            <person name="Ma J."/>
        </authorList>
    </citation>
    <scope>NUCLEOTIDE SEQUENCE [LARGE SCALE GENOMIC DNA]</scope>
    <source>
        <strain evidence="11">JCM 4957</strain>
    </source>
</reference>
<dbReference type="NCBIfam" id="TIGR00125">
    <property type="entry name" value="cyt_tran_rel"/>
    <property type="match status" value="1"/>
</dbReference>
<keyword evidence="6" id="KW-0511">Multifunctional enzyme</keyword>
<sequence>MNGKAPLVVVGDALLDRDLTGRAERLAPDAPVPVVDDCGERTRPGGAALAAYLAARDGRDVTLVAGVGDDPASQTLRRLLEPWLTLVPLPLTGSLSEKTRILAQDRPVVRLDRGAGRTSEATDTAREAVRTAPAVLVSDYGRGTVDALRDVLAARPPLVWDPHPRGGTPVPGTRLVTPAEKEAHGLAPRDGTPRRDLHAAAHSAAALVERWRVAAVAVTLGARGALLSYGEHPLLVPAPAAHHGDSCGAGDRFAATAAGLLADGVLVAEAVEGAVASATGFVAAGGAAAVPDADGEPAPPPDDDPGALTARVRAAHGTIVAAGGCFDLLHAGHVGLLQAARRLGDCLVVCVNSDASVRRRKGEGRPVTPLADRIRVLRALSCVDAVAVFDEDTPERLLADLRPDVWVKGGDYAAADLPEAALLQRWGGQAVLLPYLDGRSSTALMERAAEGAR</sequence>
<keyword evidence="5" id="KW-0067">ATP-binding</keyword>
<dbReference type="InterPro" id="IPR000943">
    <property type="entry name" value="RNA_pol_sigma70"/>
</dbReference>
<dbReference type="Gene3D" id="3.40.50.620">
    <property type="entry name" value="HUPs"/>
    <property type="match status" value="1"/>
</dbReference>
<evidence type="ECO:0000256" key="5">
    <source>
        <dbReference type="ARBA" id="ARBA00022840"/>
    </source>
</evidence>
<evidence type="ECO:0000256" key="8">
    <source>
        <dbReference type="ARBA" id="ARBA00047428"/>
    </source>
</evidence>
<dbReference type="SUPFAM" id="SSF52374">
    <property type="entry name" value="Nucleotidylyl transferase"/>
    <property type="match status" value="1"/>
</dbReference>
<evidence type="ECO:0000256" key="4">
    <source>
        <dbReference type="ARBA" id="ARBA00022741"/>
    </source>
</evidence>
<dbReference type="EC" id="2.7.7.70" evidence="1"/>
<dbReference type="Pfam" id="PF01467">
    <property type="entry name" value="CTP_transf_like"/>
    <property type="match status" value="1"/>
</dbReference>
<dbReference type="PANTHER" id="PTHR43793">
    <property type="entry name" value="FAD SYNTHASE"/>
    <property type="match status" value="1"/>
</dbReference>
<dbReference type="RefSeq" id="WP_190197531.1">
    <property type="nucleotide sequence ID" value="NZ_BMWE01000005.1"/>
</dbReference>
<dbReference type="InterPro" id="IPR004821">
    <property type="entry name" value="Cyt_trans-like"/>
</dbReference>
<evidence type="ECO:0000256" key="6">
    <source>
        <dbReference type="ARBA" id="ARBA00023268"/>
    </source>
</evidence>
<evidence type="ECO:0000256" key="3">
    <source>
        <dbReference type="ARBA" id="ARBA00022695"/>
    </source>
</evidence>
<dbReference type="InterPro" id="IPR014729">
    <property type="entry name" value="Rossmann-like_a/b/a_fold"/>
</dbReference>
<proteinExistence type="predicted"/>
<dbReference type="Proteomes" id="UP000653308">
    <property type="component" value="Unassembled WGS sequence"/>
</dbReference>
<dbReference type="Gene3D" id="3.40.1190.20">
    <property type="match status" value="1"/>
</dbReference>
<comment type="caution">
    <text evidence="10">The sequence shown here is derived from an EMBL/GenBank/DDBJ whole genome shotgun (WGS) entry which is preliminary data.</text>
</comment>
<keyword evidence="2" id="KW-0808">Transferase</keyword>
<name>A0ABQ2ZJ51_9ACTN</name>
<evidence type="ECO:0000259" key="9">
    <source>
        <dbReference type="PROSITE" id="PS00715"/>
    </source>
</evidence>
<dbReference type="PANTHER" id="PTHR43793:SF2">
    <property type="entry name" value="BIFUNCTIONAL PROTEIN HLDE"/>
    <property type="match status" value="1"/>
</dbReference>
<protein>
    <recommendedName>
        <fullName evidence="1">D-glycero-beta-D-manno-heptose 1-phosphate adenylyltransferase</fullName>
        <ecNumber evidence="1">2.7.7.70</ecNumber>
    </recommendedName>
</protein>
<dbReference type="EMBL" id="BMWE01000005">
    <property type="protein sequence ID" value="GGY15554.1"/>
    <property type="molecule type" value="Genomic_DNA"/>
</dbReference>
<dbReference type="Pfam" id="PF00294">
    <property type="entry name" value="PfkB"/>
    <property type="match status" value="1"/>
</dbReference>
<evidence type="ECO:0000256" key="1">
    <source>
        <dbReference type="ARBA" id="ARBA00012519"/>
    </source>
</evidence>
<dbReference type="PROSITE" id="PS00715">
    <property type="entry name" value="SIGMA70_1"/>
    <property type="match status" value="1"/>
</dbReference>
<evidence type="ECO:0000313" key="10">
    <source>
        <dbReference type="EMBL" id="GGY15554.1"/>
    </source>
</evidence>
<keyword evidence="7" id="KW-0119">Carbohydrate metabolism</keyword>
<evidence type="ECO:0000313" key="11">
    <source>
        <dbReference type="Proteomes" id="UP000653308"/>
    </source>
</evidence>
<dbReference type="InterPro" id="IPR029056">
    <property type="entry name" value="Ribokinase-like"/>
</dbReference>
<keyword evidence="4" id="KW-0547">Nucleotide-binding</keyword>
<dbReference type="InterPro" id="IPR050385">
    <property type="entry name" value="Archaeal_FAD_synthase"/>
</dbReference>
<dbReference type="InterPro" id="IPR011914">
    <property type="entry name" value="RfaE_dom_II"/>
</dbReference>
<dbReference type="SUPFAM" id="SSF53613">
    <property type="entry name" value="Ribokinase-like"/>
    <property type="match status" value="1"/>
</dbReference>
<keyword evidence="11" id="KW-1185">Reference proteome</keyword>
<evidence type="ECO:0000256" key="2">
    <source>
        <dbReference type="ARBA" id="ARBA00022679"/>
    </source>
</evidence>